<reference evidence="11 12" key="1">
    <citation type="journal article" date="2022" name="Int. J. Syst. Evol. Microbiol.">
        <title>Apilactobacillus apisilvae sp. nov., Nicolia spurrieriana gen. nov. sp. nov., Bombilactobacillus folatiphilus sp. nov. and Bombilactobacillus thymidiniphilus sp. nov., four new lactic acid bacterial isolates from stingless bees Tetragonula carbonaria and Austroplebeia australis.</title>
        <authorList>
            <person name="Oliphant S.A."/>
            <person name="Watson-Haigh N.S."/>
            <person name="Sumby K.M."/>
            <person name="Gardner J."/>
            <person name="Groom S."/>
            <person name="Jiranek V."/>
        </authorList>
    </citation>
    <scope>NUCLEOTIDE SEQUENCE [LARGE SCALE GENOMIC DNA]</scope>
    <source>
        <strain evidence="11 12">SG4_A1</strain>
    </source>
</reference>
<dbReference type="EC" id="2.2.1.9" evidence="7"/>
<evidence type="ECO:0000313" key="11">
    <source>
        <dbReference type="EMBL" id="UQS84139.1"/>
    </source>
</evidence>
<feature type="domain" description="Thiamine pyrophosphate enzyme TPP-binding" evidence="8">
    <location>
        <begin position="439"/>
        <end position="541"/>
    </location>
</feature>
<comment type="function">
    <text evidence="7">Catalyzes the thiamine diphosphate-dependent decarboxylation of 2-oxoglutarate and the subsequent addition of the resulting succinic semialdehyde-thiamine pyrophosphate anion to isochorismate to yield 2-succinyl-5-enolpyruvyl-6-hydroxy-3-cyclohexene-1-carboxylate (SEPHCHC).</text>
</comment>
<evidence type="ECO:0000259" key="8">
    <source>
        <dbReference type="Pfam" id="PF02775"/>
    </source>
</evidence>
<dbReference type="EMBL" id="CP093365">
    <property type="protein sequence ID" value="UQS84139.1"/>
    <property type="molecule type" value="Genomic_DNA"/>
</dbReference>
<dbReference type="InterPro" id="IPR029061">
    <property type="entry name" value="THDP-binding"/>
</dbReference>
<dbReference type="GO" id="GO:0070204">
    <property type="term" value="F:2-succinyl-5-enolpyruvyl-6-hydroxy-3-cyclohexene-1-carboxylic-acid synthase activity"/>
    <property type="evidence" value="ECO:0007669"/>
    <property type="project" value="UniProtKB-EC"/>
</dbReference>
<feature type="domain" description="Thiamine pyrophosphate enzyme N-terminal TPP-binding" evidence="9">
    <location>
        <begin position="20"/>
        <end position="126"/>
    </location>
</feature>
<dbReference type="InterPro" id="IPR011766">
    <property type="entry name" value="TPP_enzyme_TPP-bd"/>
</dbReference>
<sequence>MTNNNGQEYLTKQLRPFLTAFLVAGVQNVVLSPGSRSTPIAILLGQLEDQGRLHLYVNIDERSAGFFALGLAKTTGQPVLLVCTSGTAAANYYPAICEAQSSNVPLVVLTTDRPPELQEIGTPQTLAQDYLYGQQVKSFYRLPVPAVALTDVERNYFTYIAQKSVYEALNFPSGPVHLNLPLRKPLLPQVAKNSVSDSDLACKPLIAPNTNQPDEKVIQQLFQLLNGKKGLLMAGPSVCQRADVAAIVDFAQQAQWPLVADPLSNIRGVDSAITSGDWIFKNWDNLPASYRPEVVLRFGATPVSAATASWLATSDVPIIYLDANRSLLDHTLSTTLALAHTPRTVLPQLDIKPVASDWIQQWQQLDAVIQATLTNGLCGVQLNEPLVARTLAQCLPAKSALFVSNSMPIREIDDYFNPQQPLKIFANRGANGIDGINSTALAMASQHQPAYLYIGDLAFFHDLTGLMMGKQYNLNLTIIVQNNNGGGIFSFLPQATEKTQFEKVFGTPLNIDIAAIAQLYQADYMKVTTVQNLKKALATMPDGLRIIEIPTSREDLVSGEQVLAKEITKRVQDLTHEN</sequence>
<evidence type="ECO:0000256" key="5">
    <source>
        <dbReference type="ARBA" id="ARBA00023052"/>
    </source>
</evidence>
<protein>
    <recommendedName>
        <fullName evidence="7">2-succinyl-5-enolpyruvyl-6-hydroxy-3-cyclohexene-1-carboxylate synthase</fullName>
        <shortName evidence="7">SEPHCHC synthase</shortName>
        <ecNumber evidence="7">2.2.1.9</ecNumber>
    </recommendedName>
    <alternativeName>
        <fullName evidence="7">Menaquinone biosynthesis protein MenD</fullName>
    </alternativeName>
</protein>
<gene>
    <name evidence="7 11" type="primary">menD</name>
    <name evidence="11" type="ORF">MOO47_03015</name>
</gene>
<keyword evidence="5 7" id="KW-0786">Thiamine pyrophosphate</keyword>
<keyword evidence="2 7" id="KW-0808">Transferase</keyword>
<dbReference type="InterPro" id="IPR012001">
    <property type="entry name" value="Thiamin_PyroP_enz_TPP-bd_dom"/>
</dbReference>
<proteinExistence type="inferred from homology"/>
<feature type="domain" description="Menaquinone biosynthesis protein MenD middle" evidence="10">
    <location>
        <begin position="204"/>
        <end position="403"/>
    </location>
</feature>
<dbReference type="InterPro" id="IPR004433">
    <property type="entry name" value="MenaQ_synth_MenD"/>
</dbReference>
<dbReference type="Pfam" id="PF02775">
    <property type="entry name" value="TPP_enzyme_C"/>
    <property type="match status" value="1"/>
</dbReference>
<name>A0ABY4PEC1_9LACO</name>
<keyword evidence="12" id="KW-1185">Reference proteome</keyword>
<comment type="pathway">
    <text evidence="7">Quinol/quinone metabolism; menaquinone biosynthesis.</text>
</comment>
<dbReference type="NCBIfam" id="TIGR00173">
    <property type="entry name" value="menD"/>
    <property type="match status" value="1"/>
</dbReference>
<dbReference type="CDD" id="cd02009">
    <property type="entry name" value="TPP_SHCHC_synthase"/>
    <property type="match status" value="1"/>
</dbReference>
<keyword evidence="1 7" id="KW-0474">Menaquinone biosynthesis</keyword>
<evidence type="ECO:0000256" key="6">
    <source>
        <dbReference type="ARBA" id="ARBA00023211"/>
    </source>
</evidence>
<organism evidence="11 12">
    <name type="scientific">Bombilactobacillus thymidiniphilus</name>
    <dbReference type="NCBI Taxonomy" id="2923363"/>
    <lineage>
        <taxon>Bacteria</taxon>
        <taxon>Bacillati</taxon>
        <taxon>Bacillota</taxon>
        <taxon>Bacilli</taxon>
        <taxon>Lactobacillales</taxon>
        <taxon>Lactobacillaceae</taxon>
        <taxon>Bombilactobacillus</taxon>
    </lineage>
</organism>
<comment type="subunit">
    <text evidence="7">Homodimer.</text>
</comment>
<dbReference type="SUPFAM" id="SSF52467">
    <property type="entry name" value="DHS-like NAD/FAD-binding domain"/>
    <property type="match status" value="1"/>
</dbReference>
<dbReference type="Gene3D" id="3.40.50.1220">
    <property type="entry name" value="TPP-binding domain"/>
    <property type="match status" value="1"/>
</dbReference>
<evidence type="ECO:0000256" key="7">
    <source>
        <dbReference type="HAMAP-Rule" id="MF_01659"/>
    </source>
</evidence>
<evidence type="ECO:0000259" key="9">
    <source>
        <dbReference type="Pfam" id="PF02776"/>
    </source>
</evidence>
<dbReference type="InterPro" id="IPR029035">
    <property type="entry name" value="DHS-like_NAD/FAD-binding_dom"/>
</dbReference>
<dbReference type="Pfam" id="PF02776">
    <property type="entry name" value="TPP_enzyme_N"/>
    <property type="match status" value="1"/>
</dbReference>
<dbReference type="CDD" id="cd07037">
    <property type="entry name" value="TPP_PYR_MenD"/>
    <property type="match status" value="1"/>
</dbReference>
<comment type="similarity">
    <text evidence="7">Belongs to the TPP enzyme family. MenD subfamily.</text>
</comment>
<comment type="pathway">
    <text evidence="7">Quinol/quinone metabolism; 1,4-dihydroxy-2-naphthoate biosynthesis; 1,4-dihydroxy-2-naphthoate from chorismate: step 2/7.</text>
</comment>
<keyword evidence="4 7" id="KW-0460">Magnesium</keyword>
<comment type="catalytic activity">
    <reaction evidence="7">
        <text>isochorismate + 2-oxoglutarate + H(+) = 5-enolpyruvoyl-6-hydroxy-2-succinyl-cyclohex-3-ene-1-carboxylate + CO2</text>
        <dbReference type="Rhea" id="RHEA:25593"/>
        <dbReference type="ChEBI" id="CHEBI:15378"/>
        <dbReference type="ChEBI" id="CHEBI:16526"/>
        <dbReference type="ChEBI" id="CHEBI:16810"/>
        <dbReference type="ChEBI" id="CHEBI:29780"/>
        <dbReference type="ChEBI" id="CHEBI:58818"/>
        <dbReference type="EC" id="2.2.1.9"/>
    </reaction>
</comment>
<dbReference type="PIRSF" id="PIRSF004983">
    <property type="entry name" value="MenD"/>
    <property type="match status" value="1"/>
</dbReference>
<dbReference type="Proteomes" id="UP000831947">
    <property type="component" value="Chromosome"/>
</dbReference>
<evidence type="ECO:0000259" key="10">
    <source>
        <dbReference type="Pfam" id="PF16582"/>
    </source>
</evidence>
<evidence type="ECO:0000256" key="4">
    <source>
        <dbReference type="ARBA" id="ARBA00022842"/>
    </source>
</evidence>
<dbReference type="Pfam" id="PF16582">
    <property type="entry name" value="TPP_enzyme_M_2"/>
    <property type="match status" value="1"/>
</dbReference>
<comment type="cofactor">
    <cofactor evidence="7">
        <name>Mg(2+)</name>
        <dbReference type="ChEBI" id="CHEBI:18420"/>
    </cofactor>
    <cofactor evidence="7">
        <name>Mn(2+)</name>
        <dbReference type="ChEBI" id="CHEBI:29035"/>
    </cofactor>
</comment>
<evidence type="ECO:0000313" key="12">
    <source>
        <dbReference type="Proteomes" id="UP000831947"/>
    </source>
</evidence>
<keyword evidence="3 7" id="KW-0479">Metal-binding</keyword>
<evidence type="ECO:0000256" key="2">
    <source>
        <dbReference type="ARBA" id="ARBA00022679"/>
    </source>
</evidence>
<dbReference type="PANTHER" id="PTHR42916">
    <property type="entry name" value="2-SUCCINYL-5-ENOLPYRUVYL-6-HYDROXY-3-CYCLOHEXENE-1-CARBOXYLATE SYNTHASE"/>
    <property type="match status" value="1"/>
</dbReference>
<dbReference type="HAMAP" id="MF_01659">
    <property type="entry name" value="MenD"/>
    <property type="match status" value="1"/>
</dbReference>
<evidence type="ECO:0000256" key="1">
    <source>
        <dbReference type="ARBA" id="ARBA00022428"/>
    </source>
</evidence>
<accession>A0ABY4PEC1</accession>
<comment type="cofactor">
    <cofactor evidence="7">
        <name>thiamine diphosphate</name>
        <dbReference type="ChEBI" id="CHEBI:58937"/>
    </cofactor>
    <text evidence="7">Binds 1 thiamine pyrophosphate per subunit.</text>
</comment>
<keyword evidence="6 7" id="KW-0464">Manganese</keyword>
<dbReference type="InterPro" id="IPR032264">
    <property type="entry name" value="MenD_middle"/>
</dbReference>
<dbReference type="RefSeq" id="WP_249513323.1">
    <property type="nucleotide sequence ID" value="NZ_CP093365.1"/>
</dbReference>
<dbReference type="Gene3D" id="3.40.50.970">
    <property type="match status" value="2"/>
</dbReference>
<dbReference type="PANTHER" id="PTHR42916:SF1">
    <property type="entry name" value="PROTEIN PHYLLO, CHLOROPLASTIC"/>
    <property type="match status" value="1"/>
</dbReference>
<evidence type="ECO:0000256" key="3">
    <source>
        <dbReference type="ARBA" id="ARBA00022723"/>
    </source>
</evidence>
<dbReference type="SUPFAM" id="SSF52518">
    <property type="entry name" value="Thiamin diphosphate-binding fold (THDP-binding)"/>
    <property type="match status" value="2"/>
</dbReference>